<dbReference type="Pfam" id="PF00665">
    <property type="entry name" value="rve"/>
    <property type="match status" value="1"/>
</dbReference>
<dbReference type="InterPro" id="IPR025246">
    <property type="entry name" value="IS30-like_HTH"/>
</dbReference>
<gene>
    <name evidence="3" type="ORF">Psal009_02087</name>
</gene>
<dbReference type="InterPro" id="IPR036397">
    <property type="entry name" value="RNaseH_sf"/>
</dbReference>
<dbReference type="SUPFAM" id="SSF46689">
    <property type="entry name" value="Homeodomain-like"/>
    <property type="match status" value="1"/>
</dbReference>
<dbReference type="InterPro" id="IPR012337">
    <property type="entry name" value="RNaseH-like_sf"/>
</dbReference>
<dbReference type="NCBIfam" id="NF033563">
    <property type="entry name" value="transpos_IS30"/>
    <property type="match status" value="1"/>
</dbReference>
<dbReference type="RefSeq" id="WP_155047133.1">
    <property type="nucleotide sequence ID" value="NZ_CP038893.1"/>
</dbReference>
<reference evidence="3 4" key="1">
    <citation type="submission" date="2019-04" db="EMBL/GenBank/DDBJ databases">
        <title>Complete genome sequencing of Piscirickettsia salmonis strain Psal-009.</title>
        <authorList>
            <person name="Schober I."/>
            <person name="Bunk B."/>
            <person name="Sproer C."/>
            <person name="Carril G.P."/>
            <person name="Riedel T."/>
            <person name="Flores-Herrera P.A."/>
            <person name="Nourdin-Galindo G."/>
            <person name="Marshall S.H."/>
            <person name="Overmann J."/>
        </authorList>
    </citation>
    <scope>NUCLEOTIDE SEQUENCE [LARGE SCALE GENOMIC DNA]</scope>
    <source>
        <strain evidence="3 4">Psal-009</strain>
    </source>
</reference>
<dbReference type="InterPro" id="IPR053392">
    <property type="entry name" value="Transposase_IS30-like"/>
</dbReference>
<dbReference type="SUPFAM" id="SSF53098">
    <property type="entry name" value="Ribonuclease H-like"/>
    <property type="match status" value="1"/>
</dbReference>
<evidence type="ECO:0000259" key="2">
    <source>
        <dbReference type="PROSITE" id="PS50994"/>
    </source>
</evidence>
<dbReference type="Gene3D" id="3.30.420.10">
    <property type="entry name" value="Ribonuclease H-like superfamily/Ribonuclease H"/>
    <property type="match status" value="1"/>
</dbReference>
<sequence length="324" mass="37550">MVYRHLNEKDRFYIEQRLSEGDSLRSIARALGFSPSTISREIKRHTPIDFKGLYCHRLTSRCAQEKRANAKQGQAFRQISEEAKMLIHQRLSTHTSPDVISQELIREHDIQVSESTIYRYIYDDREQGGELYKNLPHSGKPYKKKVNRGDQIKIPNRVGIEHRPAIADEKTEFGHFEIDTVVGRDHQSYLLTLVDKANKMCCIRKMHNKQAKTVINTFMNVVGSTFFDFKTITSDNGTEFAGHEAISKITEADFYFARPYRSCDRGLNEHTNGLIRRFLPKGTDFNEISDKEIAKIEHTLNTRRRASLNYCSPNHVFLEYLMAA</sequence>
<dbReference type="GO" id="GO:0015074">
    <property type="term" value="P:DNA integration"/>
    <property type="evidence" value="ECO:0007669"/>
    <property type="project" value="InterPro"/>
</dbReference>
<accession>A0A9Q6LK00</accession>
<dbReference type="GO" id="GO:0006310">
    <property type="term" value="P:DNA recombination"/>
    <property type="evidence" value="ECO:0007669"/>
    <property type="project" value="UniProtKB-KW"/>
</dbReference>
<dbReference type="InterPro" id="IPR051917">
    <property type="entry name" value="Transposase-Integrase"/>
</dbReference>
<proteinExistence type="predicted"/>
<dbReference type="PROSITE" id="PS50994">
    <property type="entry name" value="INTEGRASE"/>
    <property type="match status" value="1"/>
</dbReference>
<dbReference type="EMBL" id="CP038908">
    <property type="protein sequence ID" value="QGO06182.1"/>
    <property type="molecule type" value="Genomic_DNA"/>
</dbReference>
<evidence type="ECO:0000313" key="4">
    <source>
        <dbReference type="Proteomes" id="UP000422232"/>
    </source>
</evidence>
<evidence type="ECO:0000256" key="1">
    <source>
        <dbReference type="ARBA" id="ARBA00023172"/>
    </source>
</evidence>
<dbReference type="InterPro" id="IPR001584">
    <property type="entry name" value="Integrase_cat-core"/>
</dbReference>
<dbReference type="PANTHER" id="PTHR10948">
    <property type="entry name" value="TRANSPOSASE"/>
    <property type="match status" value="1"/>
</dbReference>
<keyword evidence="1" id="KW-0233">DNA recombination</keyword>
<protein>
    <submittedName>
        <fullName evidence="3">Transposase, IS30 family</fullName>
    </submittedName>
</protein>
<dbReference type="GO" id="GO:0003676">
    <property type="term" value="F:nucleic acid binding"/>
    <property type="evidence" value="ECO:0007669"/>
    <property type="project" value="InterPro"/>
</dbReference>
<dbReference type="InterPro" id="IPR009057">
    <property type="entry name" value="Homeodomain-like_sf"/>
</dbReference>
<dbReference type="Pfam" id="PF13936">
    <property type="entry name" value="HTH_38"/>
    <property type="match status" value="1"/>
</dbReference>
<dbReference type="PANTHER" id="PTHR10948:SF23">
    <property type="entry name" value="TRANSPOSASE INSI FOR INSERTION SEQUENCE ELEMENT IS30A-RELATED"/>
    <property type="match status" value="1"/>
</dbReference>
<keyword evidence="4" id="KW-1185">Reference proteome</keyword>
<organism evidence="3 4">
    <name type="scientific">Piscirickettsia salmonis</name>
    <dbReference type="NCBI Taxonomy" id="1238"/>
    <lineage>
        <taxon>Bacteria</taxon>
        <taxon>Pseudomonadati</taxon>
        <taxon>Pseudomonadota</taxon>
        <taxon>Gammaproteobacteria</taxon>
        <taxon>Thiotrichales</taxon>
        <taxon>Piscirickettsiaceae</taxon>
        <taxon>Piscirickettsia</taxon>
    </lineage>
</organism>
<name>A0A9Q6LK00_PISSA</name>
<dbReference type="GO" id="GO:0004803">
    <property type="term" value="F:transposase activity"/>
    <property type="evidence" value="ECO:0007669"/>
    <property type="project" value="TreeGrafter"/>
</dbReference>
<dbReference type="GO" id="GO:0032196">
    <property type="term" value="P:transposition"/>
    <property type="evidence" value="ECO:0007669"/>
    <property type="project" value="TreeGrafter"/>
</dbReference>
<dbReference type="Proteomes" id="UP000422232">
    <property type="component" value="Chromosome"/>
</dbReference>
<evidence type="ECO:0000313" key="3">
    <source>
        <dbReference type="EMBL" id="QGO06182.1"/>
    </source>
</evidence>
<dbReference type="AlphaFoldDB" id="A0A9Q6LK00"/>
<dbReference type="GO" id="GO:0005829">
    <property type="term" value="C:cytosol"/>
    <property type="evidence" value="ECO:0007669"/>
    <property type="project" value="TreeGrafter"/>
</dbReference>
<feature type="domain" description="Integrase catalytic" evidence="2">
    <location>
        <begin position="160"/>
        <end position="321"/>
    </location>
</feature>